<dbReference type="Gene3D" id="3.40.50.300">
    <property type="entry name" value="P-loop containing nucleotide triphosphate hydrolases"/>
    <property type="match status" value="2"/>
</dbReference>
<dbReference type="Pfam" id="PF01935">
    <property type="entry name" value="DUF87"/>
    <property type="match status" value="1"/>
</dbReference>
<dbReference type="SUPFAM" id="SSF52540">
    <property type="entry name" value="P-loop containing nucleoside triphosphate hydrolases"/>
    <property type="match status" value="1"/>
</dbReference>
<protein>
    <recommendedName>
        <fullName evidence="3">Helicase HerA central domain-containing protein</fullName>
    </recommendedName>
</protein>
<accession>B3EJ76</accession>
<proteinExistence type="predicted"/>
<name>B3EJ76_CHLPB</name>
<feature type="domain" description="Helicase HerA central" evidence="3">
    <location>
        <begin position="26"/>
        <end position="81"/>
    </location>
</feature>
<feature type="coiled-coil region" evidence="1">
    <location>
        <begin position="759"/>
        <end position="797"/>
    </location>
</feature>
<feature type="region of interest" description="Disordered" evidence="2">
    <location>
        <begin position="473"/>
        <end position="501"/>
    </location>
</feature>
<dbReference type="PANTHER" id="PTHR30121:SF6">
    <property type="entry name" value="SLR6007 PROTEIN"/>
    <property type="match status" value="1"/>
</dbReference>
<evidence type="ECO:0000259" key="3">
    <source>
        <dbReference type="Pfam" id="PF01935"/>
    </source>
</evidence>
<sequence>MTLPQEKLGAFYLGNEYDLKRSSRIDIPVNYDARDLTTHAVCVGMTGSGKTGLCIGLLEEAALDKVPTIMIDPKGDITNLLLQFPDLQADDFKPWINADDARRKDMSIEEYAAATAEKWKAGLADCGIGAERLRSLKDSADYTIFTPGSDAGVPVSILGSLTAPKLDFQSNSEVIRERIGGTISALLGLAGVKADPVRSREAVLLAGIFEHFWSQGQDMDLARLILSIQEPPMRQVGVFDVDTFFPPKDRFELSMAFNTLMASPGFQSWLQGDPLDIDSLLFTADGKPRHSIFYLAHLPESERMFFVTLLLENMLTWIRTQPGTTSLRALLYFDEVFGFLPPVSEPPSKRPLMTMLKQARAFGLGCILVTQNPVDIDYKGLTNAGTWFIGKLQAERDKARVLEGLKNAISEAGGNSESIDYDALISQLGSRVFLLHNVHEDRPVVFQTRWAMSYLRGPLTRPQVRLLMEKKKSSLTVTEDPGKPSSMQIEPPPENMPDADQEKLPEGYLSQNPSLDPSIRQHFLPLQISRKEALLLLEEELGALPKSATVRLFYRPGLLGFADVYFIDKRRGIKDKAEKKLLLHIPDATIEPDWKNAVELPFPEKTLLQKPETPENIHGPYFAPVQKTVNNNRKLAALSRQLDDWLYYHERKTIAVHEELNLFQHPDESPREFSIRLQQAAREKRDDAIDALEKKFEKQIARLEKKLRKEKRELAKDEREHDNRKKQELVSIGETLIGFFMGRRSSSRINTTLNKRRMTARAKAEIEESHEEIEELHEEIENIETEMQEQVEEISKRWMSAENQLKTDALAPRRTDINIHSVNIGWLPFWTISWDDGTISRKKTYEAFSDSQSRFPRKT</sequence>
<dbReference type="EMBL" id="CP001101">
    <property type="protein sequence ID" value="ACE04276.1"/>
    <property type="molecule type" value="Genomic_DNA"/>
</dbReference>
<organism evidence="4">
    <name type="scientific">Chlorobium phaeobacteroides (strain BS1)</name>
    <dbReference type="NCBI Taxonomy" id="331678"/>
    <lineage>
        <taxon>Bacteria</taxon>
        <taxon>Pseudomonadati</taxon>
        <taxon>Chlorobiota</taxon>
        <taxon>Chlorobiia</taxon>
        <taxon>Chlorobiales</taxon>
        <taxon>Chlorobiaceae</taxon>
        <taxon>Chlorobium/Pelodictyon group</taxon>
        <taxon>Chlorobium</taxon>
    </lineage>
</organism>
<dbReference type="HOGENOM" id="CLU_017077_0_0_10"/>
<evidence type="ECO:0000256" key="2">
    <source>
        <dbReference type="SAM" id="MobiDB-lite"/>
    </source>
</evidence>
<feature type="coiled-coil region" evidence="1">
    <location>
        <begin position="689"/>
        <end position="727"/>
    </location>
</feature>
<dbReference type="AlphaFoldDB" id="B3EJ76"/>
<dbReference type="InterPro" id="IPR002789">
    <property type="entry name" value="HerA_central"/>
</dbReference>
<gene>
    <name evidence="4" type="ordered locus">Cphamn1_1346</name>
</gene>
<dbReference type="OrthoDB" id="9806951at2"/>
<reference evidence="4" key="1">
    <citation type="submission" date="2008-06" db="EMBL/GenBank/DDBJ databases">
        <title>Complete sequence of Chlorobium phaeobacteroides BS1.</title>
        <authorList>
            <consortium name="US DOE Joint Genome Institute"/>
            <person name="Lucas S."/>
            <person name="Copeland A."/>
            <person name="Lapidus A."/>
            <person name="Glavina del Rio T."/>
            <person name="Dalin E."/>
            <person name="Tice H."/>
            <person name="Bruce D."/>
            <person name="Goodwin L."/>
            <person name="Pitluck S."/>
            <person name="Schmutz J."/>
            <person name="Larimer F."/>
            <person name="Land M."/>
            <person name="Hauser L."/>
            <person name="Kyrpides N."/>
            <person name="Ovchinnikova G."/>
            <person name="Li T."/>
            <person name="Liu Z."/>
            <person name="Zhao F."/>
            <person name="Overmann J."/>
            <person name="Bryant D.A."/>
            <person name="Richardson P."/>
        </authorList>
    </citation>
    <scope>NUCLEOTIDE SEQUENCE [LARGE SCALE GENOMIC DNA]</scope>
    <source>
        <strain evidence="4">BS1</strain>
    </source>
</reference>
<dbReference type="KEGG" id="cpb:Cphamn1_1346"/>
<keyword evidence="1" id="KW-0175">Coiled coil</keyword>
<evidence type="ECO:0000313" key="4">
    <source>
        <dbReference type="EMBL" id="ACE04276.1"/>
    </source>
</evidence>
<dbReference type="eggNOG" id="COG0433">
    <property type="taxonomic scope" value="Bacteria"/>
</dbReference>
<dbReference type="PANTHER" id="PTHR30121">
    <property type="entry name" value="UNCHARACTERIZED PROTEIN YJGR-RELATED"/>
    <property type="match status" value="1"/>
</dbReference>
<evidence type="ECO:0000256" key="1">
    <source>
        <dbReference type="SAM" id="Coils"/>
    </source>
</evidence>
<dbReference type="STRING" id="331678.Cphamn1_1346"/>
<dbReference type="InterPro" id="IPR027417">
    <property type="entry name" value="P-loop_NTPase"/>
</dbReference>
<dbReference type="InterPro" id="IPR051162">
    <property type="entry name" value="T4SS_component"/>
</dbReference>